<gene>
    <name evidence="2" type="ORF">AYBTSS11_LOCUS16798</name>
</gene>
<evidence type="ECO:0000256" key="1">
    <source>
        <dbReference type="SAM" id="Phobius"/>
    </source>
</evidence>
<dbReference type="Gramene" id="rna-AYBTSS11_LOCUS16798">
    <property type="protein sequence ID" value="CAJ1956691.1"/>
    <property type="gene ID" value="gene-AYBTSS11_LOCUS16798"/>
</dbReference>
<keyword evidence="1" id="KW-0812">Transmembrane</keyword>
<accession>A0AA86SML1</accession>
<dbReference type="AlphaFoldDB" id="A0AA86SML1"/>
<dbReference type="GO" id="GO:0061908">
    <property type="term" value="C:phagophore"/>
    <property type="evidence" value="ECO:0007669"/>
    <property type="project" value="TreeGrafter"/>
</dbReference>
<protein>
    <submittedName>
        <fullName evidence="2">Uncharacterized protein</fullName>
    </submittedName>
</protein>
<dbReference type="Proteomes" id="UP001189624">
    <property type="component" value="Chromosome 5"/>
</dbReference>
<name>A0AA86SML1_9FABA</name>
<reference evidence="2" key="1">
    <citation type="submission" date="2023-10" db="EMBL/GenBank/DDBJ databases">
        <authorList>
            <person name="Domelevo Entfellner J.-B."/>
        </authorList>
    </citation>
    <scope>NUCLEOTIDE SEQUENCE</scope>
</reference>
<feature type="transmembrane region" description="Helical" evidence="1">
    <location>
        <begin position="12"/>
        <end position="31"/>
    </location>
</feature>
<keyword evidence="1" id="KW-0472">Membrane</keyword>
<sequence>MSNLRLSGTDPIYLLALSLFTVVVLLLTNFISRLLQLEAALLSVRVTTNKQCTVMAMEIKCITWVGNMLQKFEDIYLDMEDAAFEETVKYLGNQMQTVGESVKQICSDVMQDLLPSPSCDLDETSASELLIDQNTDAGQTTKDSRINDEVNDVIHAESCDSNAFFSSASCNSVKEYNKSNLGGDKQNTNIPASKTVSEITLSVTDSCLVNQNHADTVSKPTFSESITVASVADCCNEIESITVASVAYCCNEIENASTKEIPDVLGLIESAEAEENSYSYNVLFVDPYEIIETCLLDVPKTGTIVEQGDKTMQQDDELKLEQTCVMVIRDGLQSVPNAGVNLRTSKNKKRQPFLLSKKAARRQEYEELAILHGNNNEKGDCAESFCPILQDDDHKKLLLPDISESEWELL</sequence>
<dbReference type="PANTHER" id="PTHR34659:SF8">
    <property type="entry name" value="(RAPE) HYPOTHETICAL PROTEIN"/>
    <property type="match status" value="1"/>
</dbReference>
<keyword evidence="3" id="KW-1185">Reference proteome</keyword>
<keyword evidence="1" id="KW-1133">Transmembrane helix</keyword>
<dbReference type="InterPro" id="IPR053273">
    <property type="entry name" value="CST_Regulator"/>
</dbReference>
<dbReference type="PANTHER" id="PTHR34659">
    <property type="entry name" value="BNAA05G11610D PROTEIN"/>
    <property type="match status" value="1"/>
</dbReference>
<proteinExistence type="predicted"/>
<dbReference type="EMBL" id="OY731402">
    <property type="protein sequence ID" value="CAJ1956691.1"/>
    <property type="molecule type" value="Genomic_DNA"/>
</dbReference>
<evidence type="ECO:0000313" key="2">
    <source>
        <dbReference type="EMBL" id="CAJ1956691.1"/>
    </source>
</evidence>
<evidence type="ECO:0000313" key="3">
    <source>
        <dbReference type="Proteomes" id="UP001189624"/>
    </source>
</evidence>
<dbReference type="GO" id="GO:0006950">
    <property type="term" value="P:response to stress"/>
    <property type="evidence" value="ECO:0007669"/>
    <property type="project" value="TreeGrafter"/>
</dbReference>
<dbReference type="GO" id="GO:0005776">
    <property type="term" value="C:autophagosome"/>
    <property type="evidence" value="ECO:0007669"/>
    <property type="project" value="TreeGrafter"/>
</dbReference>
<organism evidence="2 3">
    <name type="scientific">Sphenostylis stenocarpa</name>
    <dbReference type="NCBI Taxonomy" id="92480"/>
    <lineage>
        <taxon>Eukaryota</taxon>
        <taxon>Viridiplantae</taxon>
        <taxon>Streptophyta</taxon>
        <taxon>Embryophyta</taxon>
        <taxon>Tracheophyta</taxon>
        <taxon>Spermatophyta</taxon>
        <taxon>Magnoliopsida</taxon>
        <taxon>eudicotyledons</taxon>
        <taxon>Gunneridae</taxon>
        <taxon>Pentapetalae</taxon>
        <taxon>rosids</taxon>
        <taxon>fabids</taxon>
        <taxon>Fabales</taxon>
        <taxon>Fabaceae</taxon>
        <taxon>Papilionoideae</taxon>
        <taxon>50 kb inversion clade</taxon>
        <taxon>NPAAA clade</taxon>
        <taxon>indigoferoid/millettioid clade</taxon>
        <taxon>Phaseoleae</taxon>
        <taxon>Sphenostylis</taxon>
    </lineage>
</organism>